<dbReference type="GO" id="GO:0030313">
    <property type="term" value="C:cell envelope"/>
    <property type="evidence" value="ECO:0007669"/>
    <property type="project" value="UniProtKB-SubCell"/>
</dbReference>
<protein>
    <submittedName>
        <fullName evidence="8">Membrane fusion protein, multidrug efflux system</fullName>
    </submittedName>
</protein>
<dbReference type="GO" id="GO:0022857">
    <property type="term" value="F:transmembrane transporter activity"/>
    <property type="evidence" value="ECO:0007669"/>
    <property type="project" value="InterPro"/>
</dbReference>
<evidence type="ECO:0000313" key="8">
    <source>
        <dbReference type="EMBL" id="SEH74071.1"/>
    </source>
</evidence>
<evidence type="ECO:0000256" key="2">
    <source>
        <dbReference type="ARBA" id="ARBA00009477"/>
    </source>
</evidence>
<evidence type="ECO:0000256" key="1">
    <source>
        <dbReference type="ARBA" id="ARBA00004196"/>
    </source>
</evidence>
<dbReference type="Gene3D" id="2.40.30.170">
    <property type="match status" value="1"/>
</dbReference>
<feature type="coiled-coil region" evidence="3">
    <location>
        <begin position="120"/>
        <end position="181"/>
    </location>
</feature>
<dbReference type="SUPFAM" id="SSF111369">
    <property type="entry name" value="HlyD-like secretion proteins"/>
    <property type="match status" value="1"/>
</dbReference>
<dbReference type="Pfam" id="PF25967">
    <property type="entry name" value="RND-MFP_C"/>
    <property type="match status" value="1"/>
</dbReference>
<evidence type="ECO:0000259" key="4">
    <source>
        <dbReference type="Pfam" id="PF25876"/>
    </source>
</evidence>
<sequence>MKVISYLVKHMMNIQILNKKNKKLKATLYAALLIGSGFFFSCQNTIGADKDSSNDLTLPAIKIDTTTAIITKDYMGSIEGKINVELRPQVEGILQEIYVDEGDYVKAGQPLFKIDASAYNEIYNNALANENVEKAKLKNAKLEIDRLKPLIDNEVIAPVQLEKAKSDYEVAKASLAKASAAVGSAQINVDFTVIKASVSGYIGRIPKRVGNLVSKSDKEPLTYLSDVSEVYVYFAMSESDFLHFSKAQNLENDSLATQTSLGTLLPNASLILADGIEYKEKGKIDAISGQINKSTGAISLRASFPNSEDLMRSGNTGTIKIQETRKNVILIPQEITTNIQDKTFVHLLNKENKVILKEIKIDGIANKDFIVSDGLKRGDVVIKTGFNKLSEGMRVIPQI</sequence>
<dbReference type="EMBL" id="FNXE01000012">
    <property type="protein sequence ID" value="SEH74071.1"/>
    <property type="molecule type" value="Genomic_DNA"/>
</dbReference>
<evidence type="ECO:0000256" key="3">
    <source>
        <dbReference type="SAM" id="Coils"/>
    </source>
</evidence>
<dbReference type="STRING" id="1159016.SAMN02927937_01167"/>
<dbReference type="GO" id="GO:0046677">
    <property type="term" value="P:response to antibiotic"/>
    <property type="evidence" value="ECO:0007669"/>
    <property type="project" value="TreeGrafter"/>
</dbReference>
<dbReference type="Gene3D" id="2.40.420.20">
    <property type="match status" value="1"/>
</dbReference>
<proteinExistence type="inferred from homology"/>
<dbReference type="InterPro" id="IPR058626">
    <property type="entry name" value="MdtA-like_b-barrel"/>
</dbReference>
<evidence type="ECO:0000313" key="9">
    <source>
        <dbReference type="Proteomes" id="UP000199634"/>
    </source>
</evidence>
<gene>
    <name evidence="8" type="ORF">SAMN02927937_01167</name>
</gene>
<evidence type="ECO:0000259" key="5">
    <source>
        <dbReference type="Pfam" id="PF25917"/>
    </source>
</evidence>
<evidence type="ECO:0000259" key="7">
    <source>
        <dbReference type="Pfam" id="PF25967"/>
    </source>
</evidence>
<keyword evidence="9" id="KW-1185">Reference proteome</keyword>
<dbReference type="Pfam" id="PF25944">
    <property type="entry name" value="Beta-barrel_RND"/>
    <property type="match status" value="1"/>
</dbReference>
<dbReference type="PRINTS" id="PR01490">
    <property type="entry name" value="RTXTOXIND"/>
</dbReference>
<dbReference type="PANTHER" id="PTHR30158">
    <property type="entry name" value="ACRA/E-RELATED COMPONENT OF DRUG EFFLUX TRANSPORTER"/>
    <property type="match status" value="1"/>
</dbReference>
<dbReference type="InterPro" id="IPR058624">
    <property type="entry name" value="MdtA-like_HH"/>
</dbReference>
<feature type="domain" description="Multidrug resistance protein MdtA-like alpha-helical hairpin" evidence="4">
    <location>
        <begin position="125"/>
        <end position="192"/>
    </location>
</feature>
<keyword evidence="3" id="KW-0175">Coiled coil</keyword>
<reference evidence="9" key="1">
    <citation type="submission" date="2016-10" db="EMBL/GenBank/DDBJ databases">
        <authorList>
            <person name="Varghese N."/>
            <person name="Submissions S."/>
        </authorList>
    </citation>
    <scope>NUCLEOTIDE SEQUENCE [LARGE SCALE GENOMIC DNA]</scope>
    <source>
        <strain evidence="9">CGMCC 1.10825</strain>
    </source>
</reference>
<dbReference type="InterPro" id="IPR006143">
    <property type="entry name" value="RND_pump_MFP"/>
</dbReference>
<dbReference type="Proteomes" id="UP000199634">
    <property type="component" value="Unassembled WGS sequence"/>
</dbReference>
<dbReference type="NCBIfam" id="TIGR01730">
    <property type="entry name" value="RND_mfp"/>
    <property type="match status" value="1"/>
</dbReference>
<dbReference type="Pfam" id="PF25876">
    <property type="entry name" value="HH_MFP_RND"/>
    <property type="match status" value="1"/>
</dbReference>
<feature type="domain" description="Multidrug resistance protein MdtA-like C-terminal permuted SH3" evidence="7">
    <location>
        <begin position="327"/>
        <end position="385"/>
    </location>
</feature>
<feature type="domain" description="Multidrug resistance protein MdtA-like barrel-sandwich hybrid" evidence="5">
    <location>
        <begin position="84"/>
        <end position="221"/>
    </location>
</feature>
<name>A0A1H6KF29_9FLAO</name>
<organism evidence="8 9">
    <name type="scientific">Paenimyroides marinum</name>
    <dbReference type="NCBI Taxonomy" id="1159016"/>
    <lineage>
        <taxon>Bacteria</taxon>
        <taxon>Pseudomonadati</taxon>
        <taxon>Bacteroidota</taxon>
        <taxon>Flavobacteriia</taxon>
        <taxon>Flavobacteriales</taxon>
        <taxon>Flavobacteriaceae</taxon>
        <taxon>Paenimyroides</taxon>
    </lineage>
</organism>
<dbReference type="Gene3D" id="2.40.50.100">
    <property type="match status" value="1"/>
</dbReference>
<comment type="similarity">
    <text evidence="2">Belongs to the membrane fusion protein (MFP) (TC 8.A.1) family.</text>
</comment>
<comment type="subcellular location">
    <subcellularLocation>
        <location evidence="1">Cell envelope</location>
    </subcellularLocation>
</comment>
<dbReference type="InterPro" id="IPR058625">
    <property type="entry name" value="MdtA-like_BSH"/>
</dbReference>
<dbReference type="InterPro" id="IPR058627">
    <property type="entry name" value="MdtA-like_C"/>
</dbReference>
<accession>A0A1H6KF29</accession>
<dbReference type="AlphaFoldDB" id="A0A1H6KF29"/>
<dbReference type="PANTHER" id="PTHR30158:SF23">
    <property type="entry name" value="MULTIDRUG RESISTANCE PROTEIN MEXA"/>
    <property type="match status" value="1"/>
</dbReference>
<feature type="domain" description="Multidrug resistance protein MdtA-like beta-barrel" evidence="6">
    <location>
        <begin position="230"/>
        <end position="324"/>
    </location>
</feature>
<evidence type="ECO:0000259" key="6">
    <source>
        <dbReference type="Pfam" id="PF25944"/>
    </source>
</evidence>
<dbReference type="Pfam" id="PF25917">
    <property type="entry name" value="BSH_RND"/>
    <property type="match status" value="1"/>
</dbReference>
<dbReference type="Gene3D" id="1.10.287.470">
    <property type="entry name" value="Helix hairpin bin"/>
    <property type="match status" value="1"/>
</dbReference>
<dbReference type="GO" id="GO:0005886">
    <property type="term" value="C:plasma membrane"/>
    <property type="evidence" value="ECO:0007669"/>
    <property type="project" value="TreeGrafter"/>
</dbReference>